<dbReference type="Pfam" id="PF12796">
    <property type="entry name" value="Ank_2"/>
    <property type="match status" value="1"/>
</dbReference>
<keyword evidence="2 3" id="KW-0040">ANK repeat</keyword>
<dbReference type="AlphaFoldDB" id="A0A485L5L2"/>
<evidence type="ECO:0000313" key="4">
    <source>
        <dbReference type="EMBL" id="KAF0692908.1"/>
    </source>
</evidence>
<dbReference type="SMART" id="SM00248">
    <property type="entry name" value="ANK"/>
    <property type="match status" value="3"/>
</dbReference>
<feature type="repeat" description="ANK" evidence="3">
    <location>
        <begin position="60"/>
        <end position="93"/>
    </location>
</feature>
<evidence type="ECO:0000256" key="1">
    <source>
        <dbReference type="ARBA" id="ARBA00022737"/>
    </source>
</evidence>
<dbReference type="PANTHER" id="PTHR24180">
    <property type="entry name" value="CYCLIN-DEPENDENT KINASE INHIBITOR 2C-RELATED"/>
    <property type="match status" value="1"/>
</dbReference>
<dbReference type="Gene3D" id="1.25.40.20">
    <property type="entry name" value="Ankyrin repeat-containing domain"/>
    <property type="match status" value="1"/>
</dbReference>
<dbReference type="EMBL" id="CAADRA010005812">
    <property type="protein sequence ID" value="VFT92855.1"/>
    <property type="molecule type" value="Genomic_DNA"/>
</dbReference>
<evidence type="ECO:0000256" key="3">
    <source>
        <dbReference type="PROSITE-ProRule" id="PRU00023"/>
    </source>
</evidence>
<keyword evidence="1" id="KW-0677">Repeat</keyword>
<dbReference type="InterPro" id="IPR002110">
    <property type="entry name" value="Ankyrin_rpt"/>
</dbReference>
<dbReference type="Pfam" id="PF00023">
    <property type="entry name" value="Ank"/>
    <property type="match status" value="1"/>
</dbReference>
<dbReference type="Proteomes" id="UP000332933">
    <property type="component" value="Unassembled WGS sequence"/>
</dbReference>
<dbReference type="EMBL" id="VJMH01005791">
    <property type="protein sequence ID" value="KAF0692908.1"/>
    <property type="molecule type" value="Genomic_DNA"/>
</dbReference>
<proteinExistence type="predicted"/>
<protein>
    <submittedName>
        <fullName evidence="5">Aste57867_16071 protein</fullName>
    </submittedName>
</protein>
<accession>A0A485L5L2</accession>
<reference evidence="4" key="2">
    <citation type="submission" date="2019-06" db="EMBL/GenBank/DDBJ databases">
        <title>Genomics analysis of Aphanomyces spp. identifies a new class of oomycete effector associated with host adaptation.</title>
        <authorList>
            <person name="Gaulin E."/>
        </authorList>
    </citation>
    <scope>NUCLEOTIDE SEQUENCE</scope>
    <source>
        <strain evidence="4">CBS 578.67</strain>
    </source>
</reference>
<dbReference type="OrthoDB" id="10249694at2759"/>
<dbReference type="PROSITE" id="PS50088">
    <property type="entry name" value="ANK_REPEAT"/>
    <property type="match status" value="1"/>
</dbReference>
<gene>
    <name evidence="5" type="primary">Aste57867_16071</name>
    <name evidence="4" type="ORF">As57867_016015</name>
    <name evidence="5" type="ORF">ASTE57867_16071</name>
</gene>
<evidence type="ECO:0000256" key="2">
    <source>
        <dbReference type="ARBA" id="ARBA00023043"/>
    </source>
</evidence>
<dbReference type="InterPro" id="IPR051637">
    <property type="entry name" value="Ank_repeat_dom-contain_49"/>
</dbReference>
<sequence length="185" mass="19686">MDTSRHLAIWDADDVNALHSVEGFKWKYTPLALACARGKAEIVQSLLARDDIQVNCPTDFGATPLTLAAQAGDVAITKHLLAHPSIDVNARDNKGNSALIHAAAKGNVPIVTALLSVPAVDVNHRNLNYHTTLLLAAVNCNGADCCQVENQIHPASGWTEGSLARMTKHPSNDLCASLVADPSPW</sequence>
<dbReference type="InterPro" id="IPR036770">
    <property type="entry name" value="Ankyrin_rpt-contain_sf"/>
</dbReference>
<dbReference type="SUPFAM" id="SSF48403">
    <property type="entry name" value="Ankyrin repeat"/>
    <property type="match status" value="1"/>
</dbReference>
<evidence type="ECO:0000313" key="5">
    <source>
        <dbReference type="EMBL" id="VFT92855.1"/>
    </source>
</evidence>
<organism evidence="5 6">
    <name type="scientific">Aphanomyces stellatus</name>
    <dbReference type="NCBI Taxonomy" id="120398"/>
    <lineage>
        <taxon>Eukaryota</taxon>
        <taxon>Sar</taxon>
        <taxon>Stramenopiles</taxon>
        <taxon>Oomycota</taxon>
        <taxon>Saprolegniomycetes</taxon>
        <taxon>Saprolegniales</taxon>
        <taxon>Verrucalvaceae</taxon>
        <taxon>Aphanomyces</taxon>
    </lineage>
</organism>
<reference evidence="5 6" key="1">
    <citation type="submission" date="2019-03" db="EMBL/GenBank/DDBJ databases">
        <authorList>
            <person name="Gaulin E."/>
            <person name="Dumas B."/>
        </authorList>
    </citation>
    <scope>NUCLEOTIDE SEQUENCE [LARGE SCALE GENOMIC DNA]</scope>
    <source>
        <strain evidence="5">CBS 568.67</strain>
    </source>
</reference>
<dbReference type="PANTHER" id="PTHR24180:SF45">
    <property type="entry name" value="POLY [ADP-RIBOSE] POLYMERASE TANKYRASE"/>
    <property type="match status" value="1"/>
</dbReference>
<evidence type="ECO:0000313" key="6">
    <source>
        <dbReference type="Proteomes" id="UP000332933"/>
    </source>
</evidence>
<keyword evidence="6" id="KW-1185">Reference proteome</keyword>
<name>A0A485L5L2_9STRA</name>